<keyword evidence="2" id="KW-0328">Glycosyltransferase</keyword>
<protein>
    <submittedName>
        <fullName evidence="4">UDP-glycosyltransferase 88F3</fullName>
    </submittedName>
</protein>
<comment type="similarity">
    <text evidence="1">Belongs to the UDP-glycosyltransferase family.</text>
</comment>
<dbReference type="Gene3D" id="3.40.50.2000">
    <property type="entry name" value="Glycogen Phosphorylase B"/>
    <property type="match status" value="2"/>
</dbReference>
<dbReference type="OrthoDB" id="5835829at2759"/>
<proteinExistence type="inferred from homology"/>
<dbReference type="PANTHER" id="PTHR48048:SF30">
    <property type="entry name" value="GLYCOSYLTRANSFERASE"/>
    <property type="match status" value="1"/>
</dbReference>
<dbReference type="GO" id="GO:0035251">
    <property type="term" value="F:UDP-glucosyltransferase activity"/>
    <property type="evidence" value="ECO:0007669"/>
    <property type="project" value="InterPro"/>
</dbReference>
<dbReference type="SUPFAM" id="SSF53756">
    <property type="entry name" value="UDP-Glycosyltransferase/glycogen phosphorylase"/>
    <property type="match status" value="1"/>
</dbReference>
<gene>
    <name evidence="4" type="ORF">CTI12_AA574570</name>
</gene>
<keyword evidence="3 4" id="KW-0808">Transferase</keyword>
<sequence length="318" mass="35104">MTNDDLLGVLAQGFASFKTGSIVSYVHNINETIPAIKFHHLPRIPLDIESYPSGLQGSRDIVFGLISRCINNVMDALQIIAPTALVIDLYCASTMVAAKNLNIPVYYFVTSGSCAVAGILHFPTLDRDNPRSFKNMNKLIHIPGLPPIPSSDKPLQTLDRNSKSYSDFLQLSHCLPKSDGIIINMFGLLEPKPIKAITDGVCVQDGHTSPLYCVEPLLADGSDDTHECRVQPVIKKEELFDPPPVLDLNMLLPDGFLERTRNRGLVSVGGFVTHCGWNSMLEATRAGVPMIVWQMYAEQKMNKIVMVEEMKLALPMDI</sequence>
<keyword evidence="5" id="KW-1185">Reference proteome</keyword>
<evidence type="ECO:0000256" key="3">
    <source>
        <dbReference type="ARBA" id="ARBA00022679"/>
    </source>
</evidence>
<evidence type="ECO:0000313" key="5">
    <source>
        <dbReference type="Proteomes" id="UP000245207"/>
    </source>
</evidence>
<dbReference type="Pfam" id="PF00201">
    <property type="entry name" value="UDPGT"/>
    <property type="match status" value="1"/>
</dbReference>
<dbReference type="AlphaFoldDB" id="A0A2U1KR50"/>
<dbReference type="InterPro" id="IPR002213">
    <property type="entry name" value="UDP_glucos_trans"/>
</dbReference>
<evidence type="ECO:0000256" key="1">
    <source>
        <dbReference type="ARBA" id="ARBA00009995"/>
    </source>
</evidence>
<dbReference type="PANTHER" id="PTHR48048">
    <property type="entry name" value="GLYCOSYLTRANSFERASE"/>
    <property type="match status" value="1"/>
</dbReference>
<dbReference type="STRING" id="35608.A0A2U1KR50"/>
<reference evidence="4 5" key="1">
    <citation type="journal article" date="2018" name="Mol. Plant">
        <title>The genome of Artemisia annua provides insight into the evolution of Asteraceae family and artemisinin biosynthesis.</title>
        <authorList>
            <person name="Shen Q."/>
            <person name="Zhang L."/>
            <person name="Liao Z."/>
            <person name="Wang S."/>
            <person name="Yan T."/>
            <person name="Shi P."/>
            <person name="Liu M."/>
            <person name="Fu X."/>
            <person name="Pan Q."/>
            <person name="Wang Y."/>
            <person name="Lv Z."/>
            <person name="Lu X."/>
            <person name="Zhang F."/>
            <person name="Jiang W."/>
            <person name="Ma Y."/>
            <person name="Chen M."/>
            <person name="Hao X."/>
            <person name="Li L."/>
            <person name="Tang Y."/>
            <person name="Lv G."/>
            <person name="Zhou Y."/>
            <person name="Sun X."/>
            <person name="Brodelius P.E."/>
            <person name="Rose J.K.C."/>
            <person name="Tang K."/>
        </authorList>
    </citation>
    <scope>NUCLEOTIDE SEQUENCE [LARGE SCALE GENOMIC DNA]</scope>
    <source>
        <strain evidence="5">cv. Huhao1</strain>
        <tissue evidence="4">Leaf</tissue>
    </source>
</reference>
<comment type="caution">
    <text evidence="4">The sequence shown here is derived from an EMBL/GenBank/DDBJ whole genome shotgun (WGS) entry which is preliminary data.</text>
</comment>
<dbReference type="Proteomes" id="UP000245207">
    <property type="component" value="Unassembled WGS sequence"/>
</dbReference>
<dbReference type="InterPro" id="IPR050481">
    <property type="entry name" value="UDP-glycosyltransf_plant"/>
</dbReference>
<dbReference type="EMBL" id="PKPP01014883">
    <property type="protein sequence ID" value="PWA39173.1"/>
    <property type="molecule type" value="Genomic_DNA"/>
</dbReference>
<name>A0A2U1KR50_ARTAN</name>
<accession>A0A2U1KR50</accession>
<evidence type="ECO:0000313" key="4">
    <source>
        <dbReference type="EMBL" id="PWA39173.1"/>
    </source>
</evidence>
<evidence type="ECO:0000256" key="2">
    <source>
        <dbReference type="ARBA" id="ARBA00022676"/>
    </source>
</evidence>
<organism evidence="4 5">
    <name type="scientific">Artemisia annua</name>
    <name type="common">Sweet wormwood</name>
    <dbReference type="NCBI Taxonomy" id="35608"/>
    <lineage>
        <taxon>Eukaryota</taxon>
        <taxon>Viridiplantae</taxon>
        <taxon>Streptophyta</taxon>
        <taxon>Embryophyta</taxon>
        <taxon>Tracheophyta</taxon>
        <taxon>Spermatophyta</taxon>
        <taxon>Magnoliopsida</taxon>
        <taxon>eudicotyledons</taxon>
        <taxon>Gunneridae</taxon>
        <taxon>Pentapetalae</taxon>
        <taxon>asterids</taxon>
        <taxon>campanulids</taxon>
        <taxon>Asterales</taxon>
        <taxon>Asteraceae</taxon>
        <taxon>Asteroideae</taxon>
        <taxon>Anthemideae</taxon>
        <taxon>Artemisiinae</taxon>
        <taxon>Artemisia</taxon>
    </lineage>
</organism>